<comment type="caution">
    <text evidence="1">The sequence shown here is derived from an EMBL/GenBank/DDBJ whole genome shotgun (WGS) entry which is preliminary data.</text>
</comment>
<accession>A0ABN1IZL9</accession>
<protein>
    <recommendedName>
        <fullName evidence="3">DUF3106 domain-containing protein</fullName>
    </recommendedName>
</protein>
<sequence length="94" mass="11303">MRSTSEIEGWVDQGKAGMENALRAKPEDVREQYERQLKDLQKTYSETVLELRARRNWRLGWVRTRPDGHDPARRRWQKILTPAQRREAVSWLKE</sequence>
<evidence type="ECO:0000313" key="2">
    <source>
        <dbReference type="Proteomes" id="UP001501523"/>
    </source>
</evidence>
<reference evidence="1 2" key="1">
    <citation type="journal article" date="2019" name="Int. J. Syst. Evol. Microbiol.">
        <title>The Global Catalogue of Microorganisms (GCM) 10K type strain sequencing project: providing services to taxonomists for standard genome sequencing and annotation.</title>
        <authorList>
            <consortium name="The Broad Institute Genomics Platform"/>
            <consortium name="The Broad Institute Genome Sequencing Center for Infectious Disease"/>
            <person name="Wu L."/>
            <person name="Ma J."/>
        </authorList>
    </citation>
    <scope>NUCLEOTIDE SEQUENCE [LARGE SCALE GENOMIC DNA]</scope>
    <source>
        <strain evidence="1 2">JCM 15421</strain>
    </source>
</reference>
<keyword evidence="2" id="KW-1185">Reference proteome</keyword>
<name>A0ABN1IZL9_9GAMM</name>
<dbReference type="Proteomes" id="UP001501523">
    <property type="component" value="Unassembled WGS sequence"/>
</dbReference>
<gene>
    <name evidence="1" type="ORF">GCM10009105_37430</name>
</gene>
<dbReference type="EMBL" id="BAAAEU010000032">
    <property type="protein sequence ID" value="GAA0724652.1"/>
    <property type="molecule type" value="Genomic_DNA"/>
</dbReference>
<evidence type="ECO:0000313" key="1">
    <source>
        <dbReference type="EMBL" id="GAA0724652.1"/>
    </source>
</evidence>
<evidence type="ECO:0008006" key="3">
    <source>
        <dbReference type="Google" id="ProtNLM"/>
    </source>
</evidence>
<proteinExistence type="predicted"/>
<organism evidence="1 2">
    <name type="scientific">Dokdonella soli</name>
    <dbReference type="NCBI Taxonomy" id="529810"/>
    <lineage>
        <taxon>Bacteria</taxon>
        <taxon>Pseudomonadati</taxon>
        <taxon>Pseudomonadota</taxon>
        <taxon>Gammaproteobacteria</taxon>
        <taxon>Lysobacterales</taxon>
        <taxon>Rhodanobacteraceae</taxon>
        <taxon>Dokdonella</taxon>
    </lineage>
</organism>